<evidence type="ECO:0000313" key="5">
    <source>
        <dbReference type="EMBL" id="KAK8392679.1"/>
    </source>
</evidence>
<feature type="region of interest" description="Disordered" evidence="3">
    <location>
        <begin position="295"/>
        <end position="396"/>
    </location>
</feature>
<dbReference type="PANTHER" id="PTHR48051">
    <property type="match status" value="1"/>
</dbReference>
<feature type="compositionally biased region" description="Low complexity" evidence="3">
    <location>
        <begin position="376"/>
        <end position="391"/>
    </location>
</feature>
<protein>
    <recommendedName>
        <fullName evidence="4">Calponin-homology (CH) domain-containing protein</fullName>
    </recommendedName>
</protein>
<feature type="compositionally biased region" description="Low complexity" evidence="3">
    <location>
        <begin position="607"/>
        <end position="632"/>
    </location>
</feature>
<dbReference type="InterPro" id="IPR001715">
    <property type="entry name" value="CH_dom"/>
</dbReference>
<evidence type="ECO:0000256" key="1">
    <source>
        <dbReference type="ARBA" id="ARBA00022614"/>
    </source>
</evidence>
<name>A0AAW0TZE8_SCYPA</name>
<proteinExistence type="predicted"/>
<dbReference type="PROSITE" id="PS51450">
    <property type="entry name" value="LRR"/>
    <property type="match status" value="5"/>
</dbReference>
<evidence type="ECO:0000256" key="2">
    <source>
        <dbReference type="ARBA" id="ARBA00022737"/>
    </source>
</evidence>
<feature type="region of interest" description="Disordered" evidence="3">
    <location>
        <begin position="413"/>
        <end position="493"/>
    </location>
</feature>
<feature type="domain" description="Calponin-homology (CH)" evidence="4">
    <location>
        <begin position="743"/>
        <end position="857"/>
    </location>
</feature>
<dbReference type="InterPro" id="IPR032675">
    <property type="entry name" value="LRR_dom_sf"/>
</dbReference>
<dbReference type="SMART" id="SM00033">
    <property type="entry name" value="CH"/>
    <property type="match status" value="1"/>
</dbReference>
<dbReference type="SUPFAM" id="SSF47576">
    <property type="entry name" value="Calponin-homology domain, CH-domain"/>
    <property type="match status" value="1"/>
</dbReference>
<evidence type="ECO:0000256" key="3">
    <source>
        <dbReference type="SAM" id="MobiDB-lite"/>
    </source>
</evidence>
<dbReference type="EMBL" id="JARAKH010000022">
    <property type="protein sequence ID" value="KAK8392679.1"/>
    <property type="molecule type" value="Genomic_DNA"/>
</dbReference>
<feature type="compositionally biased region" description="Basic and acidic residues" evidence="3">
    <location>
        <begin position="532"/>
        <end position="548"/>
    </location>
</feature>
<dbReference type="Gene3D" id="3.80.10.10">
    <property type="entry name" value="Ribonuclease Inhibitor"/>
    <property type="match status" value="1"/>
</dbReference>
<dbReference type="SUPFAM" id="SSF52058">
    <property type="entry name" value="L domain-like"/>
    <property type="match status" value="1"/>
</dbReference>
<dbReference type="Proteomes" id="UP001487740">
    <property type="component" value="Unassembled WGS sequence"/>
</dbReference>
<evidence type="ECO:0000313" key="6">
    <source>
        <dbReference type="Proteomes" id="UP001487740"/>
    </source>
</evidence>
<gene>
    <name evidence="5" type="ORF">O3P69_014843</name>
</gene>
<dbReference type="InterPro" id="IPR003591">
    <property type="entry name" value="Leu-rich_rpt_typical-subtyp"/>
</dbReference>
<comment type="caution">
    <text evidence="5">The sequence shown here is derived from an EMBL/GenBank/DDBJ whole genome shotgun (WGS) entry which is preliminary data.</text>
</comment>
<feature type="compositionally biased region" description="Low complexity" evidence="3">
    <location>
        <begin position="640"/>
        <end position="680"/>
    </location>
</feature>
<feature type="region of interest" description="Disordered" evidence="3">
    <location>
        <begin position="513"/>
        <end position="564"/>
    </location>
</feature>
<dbReference type="InterPro" id="IPR036872">
    <property type="entry name" value="CH_dom_sf"/>
</dbReference>
<dbReference type="SMART" id="SM00364">
    <property type="entry name" value="LRR_BAC"/>
    <property type="match status" value="5"/>
</dbReference>
<feature type="compositionally biased region" description="Low complexity" evidence="3">
    <location>
        <begin position="694"/>
        <end position="713"/>
    </location>
</feature>
<dbReference type="SMART" id="SM00369">
    <property type="entry name" value="LRR_TYP"/>
    <property type="match status" value="6"/>
</dbReference>
<feature type="compositionally biased region" description="Low complexity" evidence="3">
    <location>
        <begin position="439"/>
        <end position="458"/>
    </location>
</feature>
<accession>A0AAW0TZE8</accession>
<dbReference type="Pfam" id="PF00307">
    <property type="entry name" value="CH"/>
    <property type="match status" value="1"/>
</dbReference>
<dbReference type="InterPro" id="IPR050216">
    <property type="entry name" value="LRR_domain-containing"/>
</dbReference>
<reference evidence="5 6" key="1">
    <citation type="submission" date="2023-03" db="EMBL/GenBank/DDBJ databases">
        <title>High-quality genome of Scylla paramamosain provides insights in environmental adaptation.</title>
        <authorList>
            <person name="Zhang L."/>
        </authorList>
    </citation>
    <scope>NUCLEOTIDE SEQUENCE [LARGE SCALE GENOMIC DNA]</scope>
    <source>
        <strain evidence="5">LZ_2023a</strain>
        <tissue evidence="5">Muscle</tissue>
    </source>
</reference>
<keyword evidence="2" id="KW-0677">Repeat</keyword>
<dbReference type="CDD" id="cd21205">
    <property type="entry name" value="CH_LRCH"/>
    <property type="match status" value="1"/>
</dbReference>
<keyword evidence="6" id="KW-1185">Reference proteome</keyword>
<evidence type="ECO:0000259" key="4">
    <source>
        <dbReference type="PROSITE" id="PS50021"/>
    </source>
</evidence>
<feature type="compositionally biased region" description="Basic and acidic residues" evidence="3">
    <location>
        <begin position="463"/>
        <end position="472"/>
    </location>
</feature>
<keyword evidence="1" id="KW-0433">Leucine-rich repeat</keyword>
<feature type="compositionally biased region" description="Basic and acidic residues" evidence="3">
    <location>
        <begin position="309"/>
        <end position="328"/>
    </location>
</feature>
<dbReference type="Gene3D" id="1.10.418.10">
    <property type="entry name" value="Calponin-like domain"/>
    <property type="match status" value="1"/>
</dbReference>
<feature type="compositionally biased region" description="Polar residues" evidence="3">
    <location>
        <begin position="299"/>
        <end position="308"/>
    </location>
</feature>
<dbReference type="InterPro" id="IPR001611">
    <property type="entry name" value="Leu-rich_rpt"/>
</dbReference>
<dbReference type="GO" id="GO:0005737">
    <property type="term" value="C:cytoplasm"/>
    <property type="evidence" value="ECO:0007669"/>
    <property type="project" value="TreeGrafter"/>
</dbReference>
<organism evidence="5 6">
    <name type="scientific">Scylla paramamosain</name>
    <name type="common">Mud crab</name>
    <dbReference type="NCBI Taxonomy" id="85552"/>
    <lineage>
        <taxon>Eukaryota</taxon>
        <taxon>Metazoa</taxon>
        <taxon>Ecdysozoa</taxon>
        <taxon>Arthropoda</taxon>
        <taxon>Crustacea</taxon>
        <taxon>Multicrustacea</taxon>
        <taxon>Malacostraca</taxon>
        <taxon>Eumalacostraca</taxon>
        <taxon>Eucarida</taxon>
        <taxon>Decapoda</taxon>
        <taxon>Pleocyemata</taxon>
        <taxon>Brachyura</taxon>
        <taxon>Eubrachyura</taxon>
        <taxon>Portunoidea</taxon>
        <taxon>Portunidae</taxon>
        <taxon>Portuninae</taxon>
        <taxon>Scylla</taxon>
    </lineage>
</organism>
<dbReference type="PROSITE" id="PS50021">
    <property type="entry name" value="CH"/>
    <property type="match status" value="1"/>
</dbReference>
<dbReference type="Pfam" id="PF00560">
    <property type="entry name" value="LRR_1"/>
    <property type="match status" value="1"/>
</dbReference>
<feature type="region of interest" description="Disordered" evidence="3">
    <location>
        <begin position="606"/>
        <end position="729"/>
    </location>
</feature>
<dbReference type="AlphaFoldDB" id="A0AAW0TZE8"/>
<dbReference type="Pfam" id="PF13855">
    <property type="entry name" value="LRR_8"/>
    <property type="match status" value="2"/>
</dbReference>
<sequence length="925" mass="99827">MAGRGGVHGASSPSCVSRSLDRTLSDAQDTCELKLSGRKLKDYPKAAAKYNLSDTVLADLSRNRLSEIPAEVTEYRSLETLNLYQNVIKHLPDSLASLQGLTHLNLSRNQLSVIPAVVCELAGLRVLDVSGNRLVSLPEELGRLHSLMQLDASYNQLAHLPPALGELDSLRSLNLRRNHLQTLPPELCFLRLVFLDLSGNRISTLPTELRFMGTLVTLALDNNPLQNPPASLCTRGRVHIFKRLEMIAAKEDKKRGILSTESEFRKTQAQLRKVSSTSCTDFRLVNGFFEPRHSKRSTVDSGYSTCDSVDQRWSQESHESVEYDESRKLAVRAAACTKEQRQERGRGGAGGSVRPLNGLPNGDVVGGVNGGDHTNATTTPSALSTPSTLSPGDGFNLEDEFNKALKLRQDYENVFPGDHSSSGKDTQSHSGAGWGAGSGSSSSSSSSSTNNHSSSNGSLGLRHPLEAPHPHNPDPGGGFLLPHTHPTPHHPHVHIPTYREYVEAKLQRRALESNNIYRRQGSDGTAPAAENGTHRSAESLATRTDHLGPHPSRPGPIGAAKSCNGLDGYSQRLCSQPPRLQDLTREDMTRADVKALQKEAVLSYIKSRVSPSKGSSSPNSPNASFDSGDSAPSFPPGAPPSITTSLHHTTTSQHPTTAATTTSHPPHYSSSPYSNNLYHSSPHHGSRGGGGGSAPTTAKTNAAPTTTTATTTVKTRKRSGGGRPFDPDAAHLSFTYRRELEKQQHEKQLVENLRNIIETRLKVSLPADISSALMDGVVLCHLANHVRPRSVSSIHVPSPAVPKLTIAKCRLNVENFLEACRKIGVENARVCACDDIVTHFDPERVLTTVRFLVDPSESLLVSKSNGAAPDHPCPGVCLAPTPGGPAGDPRKEELGVRDHHALSRVLLCIFLATLVLLTWYPPPDE</sequence>
<dbReference type="PANTHER" id="PTHR48051:SF21">
    <property type="entry name" value="CALPONIN-HOMOLOGY (CH) DOMAIN-CONTAINING PROTEIN"/>
    <property type="match status" value="1"/>
</dbReference>